<keyword evidence="1" id="KW-0479">Metal-binding</keyword>
<feature type="region of interest" description="Disordered" evidence="5">
    <location>
        <begin position="824"/>
        <end position="941"/>
    </location>
</feature>
<dbReference type="Pfam" id="PF13716">
    <property type="entry name" value="CRAL_TRIO_2"/>
    <property type="match status" value="1"/>
</dbReference>
<evidence type="ECO:0000256" key="2">
    <source>
        <dbReference type="ARBA" id="ARBA00022801"/>
    </source>
</evidence>
<evidence type="ECO:0000256" key="5">
    <source>
        <dbReference type="SAM" id="MobiDB-lite"/>
    </source>
</evidence>
<feature type="compositionally biased region" description="Basic and acidic residues" evidence="5">
    <location>
        <begin position="365"/>
        <end position="375"/>
    </location>
</feature>
<feature type="region of interest" description="Disordered" evidence="5">
    <location>
        <begin position="318"/>
        <end position="389"/>
    </location>
</feature>
<sequence>MSCLQSPRLSDDDLLSSPSSDEKMDTASESFRSTQHTPNSIPDVDHENDVLRLRNPDIIDTDQILDNKVTKLKSELNDSFISRFTTLTLSSPDNKARNIGISTPKYSSTLTLTTNHPLMGLASPDESCPVTKKTHRTEEEKDLSLSSIEDDRGTTNRYEFYTPQRNTSKNNLYFSENYVTADSQFLSESLNMTAEAKDQHQKRIIIPRFLDTPVKDTTQQNLSVFLNSGREGRDIKKYTEERGERTALDVIDKEDFHSGVEYRDSPPRTVPSFDLPIEMSSNIGMHNGVESPDVESLSTQEDRSAYQALLDPYTGSVALRHTTHRSNPPRRKVQLPPEDDECSLDSVSGGSLESEDEPPPVESAPDPHSEDDTKRSKSTNTVSECSDPIPEYSAAEEFREERSWLSVTHGGGRAVCDMKVIEPFKRVVSHGGYEEGGAALIVFSACHLPDTRRPDYRYVMDNLFLYVMWSLERLVTDEYVLVYLHGSAGRRRMPTFAWLHECYKLVDRRLRKSLKRLYLVHPTFWLKSFVVITKPFVSYKFFRKLSYVESLKELFRLVPVEPNAIPDLVKESERDEDDTKRRHFRKRRGSDASETGLVKVAPKATKRGRGRPPTTGEYVGLHQAKKAVLEVERELQRLEQQKEEADIARRILPPRMSRLLETPSNSEWSLNTEDQETASAIGATISKSLEAIAKVATKSKNLSGPFVKILKESTKSIQEACATLLNRTKTKETRVLEVTNARLKRELADMRAELADMRRELDNARLQKPKSRTVSSNGGLNVEELLQRAVREAVSLMSARMDARLESLSERLLPEPRVRLSLASDKRRDNAVPTITSAGPSREKERRNESTPAVTKLMPPANPGPGVNFLMKKKRQTAAAAEAASKRRDAPQVTAASDQPPNESWATVVKRKTKKGPPKGNSGQASKQKEKGKRKLRSPKSEAVVLTLQPGAEERGITYKSVLEEAKRRVDLAALDIPAVKFRLAVTGARILEISGDASKQKADAMANRLKEVLEGENVRISRPQKCVELRVSGLDDSATAEEIAEAVAKPGNCLPGDIRVGEDAELPG</sequence>
<dbReference type="InterPro" id="IPR022181">
    <property type="entry name" value="Bcl2-/adenovirus-E1B"/>
</dbReference>
<keyword evidence="8" id="KW-1185">Reference proteome</keyword>
<feature type="compositionally biased region" description="Basic and acidic residues" evidence="5">
    <location>
        <begin position="569"/>
        <end position="580"/>
    </location>
</feature>
<protein>
    <recommendedName>
        <fullName evidence="6">CRAL-TRIO domain-containing protein</fullName>
    </recommendedName>
</protein>
<dbReference type="EMBL" id="AGBW02014188">
    <property type="protein sequence ID" value="OWR42122.1"/>
    <property type="molecule type" value="Genomic_DNA"/>
</dbReference>
<dbReference type="PANTHER" id="PTHR12112">
    <property type="entry name" value="BNIP - RELATED"/>
    <property type="match status" value="1"/>
</dbReference>
<feature type="coiled-coil region" evidence="4">
    <location>
        <begin position="733"/>
        <end position="767"/>
    </location>
</feature>
<proteinExistence type="predicted"/>
<dbReference type="InterPro" id="IPR001251">
    <property type="entry name" value="CRAL-TRIO_dom"/>
</dbReference>
<feature type="domain" description="CRAL-TRIO" evidence="6">
    <location>
        <begin position="417"/>
        <end position="577"/>
    </location>
</feature>
<reference evidence="7 8" key="1">
    <citation type="journal article" date="2011" name="Cell">
        <title>The monarch butterfly genome yields insights into long-distance migration.</title>
        <authorList>
            <person name="Zhan S."/>
            <person name="Merlin C."/>
            <person name="Boore J.L."/>
            <person name="Reppert S.M."/>
        </authorList>
    </citation>
    <scope>NUCLEOTIDE SEQUENCE [LARGE SCALE GENOMIC DNA]</scope>
    <source>
        <strain evidence="7">F-2</strain>
    </source>
</reference>
<dbReference type="GO" id="GO:0005737">
    <property type="term" value="C:cytoplasm"/>
    <property type="evidence" value="ECO:0007669"/>
    <property type="project" value="TreeGrafter"/>
</dbReference>
<feature type="compositionally biased region" description="Polar residues" evidence="5">
    <location>
        <begin position="894"/>
        <end position="905"/>
    </location>
</feature>
<comment type="caution">
    <text evidence="7">The sequence shown here is derived from an EMBL/GenBank/DDBJ whole genome shotgun (WGS) entry which is preliminary data.</text>
</comment>
<dbReference type="CDD" id="cd00170">
    <property type="entry name" value="SEC14"/>
    <property type="match status" value="1"/>
</dbReference>
<evidence type="ECO:0000256" key="1">
    <source>
        <dbReference type="ARBA" id="ARBA00022723"/>
    </source>
</evidence>
<evidence type="ECO:0000313" key="7">
    <source>
        <dbReference type="EMBL" id="OWR42122.1"/>
    </source>
</evidence>
<name>A0A212EKV6_DANPL</name>
<dbReference type="Pfam" id="PF12496">
    <property type="entry name" value="BNIP2"/>
    <property type="match status" value="1"/>
</dbReference>
<evidence type="ECO:0000313" key="8">
    <source>
        <dbReference type="Proteomes" id="UP000007151"/>
    </source>
</evidence>
<feature type="coiled-coil region" evidence="4">
    <location>
        <begin position="621"/>
        <end position="651"/>
    </location>
</feature>
<dbReference type="PANTHER" id="PTHR12112:SF22">
    <property type="entry name" value="MANGANESE-DEPENDENT INORGANIC PYROPHOSPHATASE-RELATED"/>
    <property type="match status" value="1"/>
</dbReference>
<dbReference type="InParanoid" id="A0A212EKV6"/>
<evidence type="ECO:0000256" key="4">
    <source>
        <dbReference type="SAM" id="Coils"/>
    </source>
</evidence>
<feature type="region of interest" description="Disordered" evidence="5">
    <location>
        <begin position="118"/>
        <end position="147"/>
    </location>
</feature>
<keyword evidence="3" id="KW-0464">Manganese</keyword>
<feature type="region of interest" description="Disordered" evidence="5">
    <location>
        <begin position="258"/>
        <end position="302"/>
    </location>
</feature>
<feature type="compositionally biased region" description="Basic and acidic residues" evidence="5">
    <location>
        <begin position="136"/>
        <end position="147"/>
    </location>
</feature>
<evidence type="ECO:0000259" key="6">
    <source>
        <dbReference type="PROSITE" id="PS50191"/>
    </source>
</evidence>
<evidence type="ECO:0000256" key="3">
    <source>
        <dbReference type="ARBA" id="ARBA00023211"/>
    </source>
</evidence>
<dbReference type="PROSITE" id="PS50191">
    <property type="entry name" value="CRAL_TRIO"/>
    <property type="match status" value="1"/>
</dbReference>
<dbReference type="Gene3D" id="3.40.525.10">
    <property type="entry name" value="CRAL-TRIO lipid binding domain"/>
    <property type="match status" value="1"/>
</dbReference>
<keyword evidence="2" id="KW-0378">Hydrolase</keyword>
<dbReference type="Proteomes" id="UP000007151">
    <property type="component" value="Unassembled WGS sequence"/>
</dbReference>
<dbReference type="SUPFAM" id="SSF52087">
    <property type="entry name" value="CRAL/TRIO domain"/>
    <property type="match status" value="1"/>
</dbReference>
<dbReference type="STRING" id="278856.A0A212EKV6"/>
<feature type="region of interest" description="Disordered" evidence="5">
    <location>
        <begin position="1"/>
        <end position="48"/>
    </location>
</feature>
<feature type="region of interest" description="Disordered" evidence="5">
    <location>
        <begin position="569"/>
        <end position="617"/>
    </location>
</feature>
<feature type="compositionally biased region" description="Basic residues" evidence="5">
    <location>
        <begin position="321"/>
        <end position="333"/>
    </location>
</feature>
<feature type="compositionally biased region" description="Polar residues" evidence="5">
    <location>
        <begin position="27"/>
        <end position="40"/>
    </location>
</feature>
<dbReference type="AlphaFoldDB" id="A0A212EKV6"/>
<dbReference type="InterPro" id="IPR036865">
    <property type="entry name" value="CRAL-TRIO_dom_sf"/>
</dbReference>
<keyword evidence="4" id="KW-0175">Coiled coil</keyword>
<dbReference type="eggNOG" id="KOG3308">
    <property type="taxonomic scope" value="Eukaryota"/>
</dbReference>
<accession>A0A212EKV6</accession>
<gene>
    <name evidence="7" type="ORF">KGM_203592</name>
</gene>
<organism evidence="7 8">
    <name type="scientific">Danaus plexippus plexippus</name>
    <dbReference type="NCBI Taxonomy" id="278856"/>
    <lineage>
        <taxon>Eukaryota</taxon>
        <taxon>Metazoa</taxon>
        <taxon>Ecdysozoa</taxon>
        <taxon>Arthropoda</taxon>
        <taxon>Hexapoda</taxon>
        <taxon>Insecta</taxon>
        <taxon>Pterygota</taxon>
        <taxon>Neoptera</taxon>
        <taxon>Endopterygota</taxon>
        <taxon>Lepidoptera</taxon>
        <taxon>Glossata</taxon>
        <taxon>Ditrysia</taxon>
        <taxon>Papilionoidea</taxon>
        <taxon>Nymphalidae</taxon>
        <taxon>Danainae</taxon>
        <taxon>Danaini</taxon>
        <taxon>Danaina</taxon>
        <taxon>Danaus</taxon>
        <taxon>Danaus</taxon>
    </lineage>
</organism>
<dbReference type="KEGG" id="dpl:KGM_203592"/>